<dbReference type="FunCoup" id="H0WU17">
    <property type="interactions" value="35"/>
</dbReference>
<feature type="region of interest" description="Disordered" evidence="1">
    <location>
        <begin position="1"/>
        <end position="117"/>
    </location>
</feature>
<dbReference type="EMBL" id="AAQR03058792">
    <property type="status" value="NOT_ANNOTATED_CDS"/>
    <property type="molecule type" value="Genomic_DNA"/>
</dbReference>
<protein>
    <submittedName>
        <fullName evidence="2">Junctional sarcoplasmic reticulum protein 1</fullName>
    </submittedName>
</protein>
<dbReference type="PANTHER" id="PTHR22397">
    <property type="entry name" value="JUNCTIONAL SARCOPLASMIC RETICULUM PROTEIN 1"/>
    <property type="match status" value="1"/>
</dbReference>
<feature type="compositionally biased region" description="Basic residues" evidence="1">
    <location>
        <begin position="304"/>
        <end position="317"/>
    </location>
</feature>
<feature type="compositionally biased region" description="Basic and acidic residues" evidence="1">
    <location>
        <begin position="58"/>
        <end position="72"/>
    </location>
</feature>
<accession>H0WU17</accession>
<dbReference type="PANTHER" id="PTHR22397:SF2">
    <property type="entry name" value="JUNCTIONAL SARCOPLASMIC RETICULUM PROTEIN 1"/>
    <property type="match status" value="1"/>
</dbReference>
<dbReference type="HOGENOM" id="CLU_073497_0_0_1"/>
<evidence type="ECO:0000313" key="2">
    <source>
        <dbReference type="Ensembl" id="ENSOGAP00000005689.2"/>
    </source>
</evidence>
<gene>
    <name evidence="2" type="primary">JSRP1</name>
</gene>
<reference evidence="2" key="3">
    <citation type="submission" date="2025-09" db="UniProtKB">
        <authorList>
            <consortium name="Ensembl"/>
        </authorList>
    </citation>
    <scope>IDENTIFICATION</scope>
</reference>
<organism evidence="2 3">
    <name type="scientific">Otolemur garnettii</name>
    <name type="common">Small-eared galago</name>
    <name type="synonym">Garnett's greater bushbaby</name>
    <dbReference type="NCBI Taxonomy" id="30611"/>
    <lineage>
        <taxon>Eukaryota</taxon>
        <taxon>Metazoa</taxon>
        <taxon>Chordata</taxon>
        <taxon>Craniata</taxon>
        <taxon>Vertebrata</taxon>
        <taxon>Euteleostomi</taxon>
        <taxon>Mammalia</taxon>
        <taxon>Eutheria</taxon>
        <taxon>Euarchontoglires</taxon>
        <taxon>Primates</taxon>
        <taxon>Strepsirrhini</taxon>
        <taxon>Lorisiformes</taxon>
        <taxon>Galagidae</taxon>
        <taxon>Otolemur</taxon>
    </lineage>
</organism>
<dbReference type="InParanoid" id="H0WU17"/>
<feature type="compositionally biased region" description="Basic and acidic residues" evidence="1">
    <location>
        <begin position="230"/>
        <end position="264"/>
    </location>
</feature>
<feature type="region of interest" description="Disordered" evidence="1">
    <location>
        <begin position="156"/>
        <end position="317"/>
    </location>
</feature>
<dbReference type="Pfam" id="PF15312">
    <property type="entry name" value="JSRP"/>
    <property type="match status" value="1"/>
</dbReference>
<dbReference type="GeneTree" id="ENSGT00390000012911"/>
<proteinExistence type="predicted"/>
<dbReference type="STRING" id="30611.ENSOGAP00000005689"/>
<dbReference type="eggNOG" id="ENOG502S4JK">
    <property type="taxonomic scope" value="Eukaryota"/>
</dbReference>
<dbReference type="GO" id="GO:0003009">
    <property type="term" value="P:skeletal muscle contraction"/>
    <property type="evidence" value="ECO:0007669"/>
    <property type="project" value="Ensembl"/>
</dbReference>
<evidence type="ECO:0000313" key="3">
    <source>
        <dbReference type="Proteomes" id="UP000005225"/>
    </source>
</evidence>
<feature type="compositionally biased region" description="Basic and acidic residues" evidence="1">
    <location>
        <begin position="1"/>
        <end position="12"/>
    </location>
</feature>
<dbReference type="GO" id="GO:0016529">
    <property type="term" value="C:sarcoplasmic reticulum"/>
    <property type="evidence" value="ECO:0007669"/>
    <property type="project" value="TreeGrafter"/>
</dbReference>
<reference evidence="3" key="1">
    <citation type="submission" date="2011-03" db="EMBL/GenBank/DDBJ databases">
        <title>Version 3 of the genome sequence of Otolemur garnettii (Bushbaby).</title>
        <authorList>
            <consortium name="The Broad Institute Genome Sequencing Platform"/>
            <person name="Di Palma F."/>
            <person name="Johnson J."/>
            <person name="Lander E.S."/>
            <person name="Lindblad-Toh K."/>
            <person name="Jaffe D.B."/>
            <person name="Gnerre S."/>
            <person name="MacCallum I."/>
            <person name="Przybylski D."/>
            <person name="Ribeiro F.J."/>
            <person name="Burton J.N."/>
            <person name="Walker B.J."/>
            <person name="Sharpe T."/>
            <person name="Hall G."/>
        </authorList>
    </citation>
    <scope>NUCLEOTIDE SEQUENCE [LARGE SCALE GENOMIC DNA]</scope>
</reference>
<name>H0WU17_OTOGA</name>
<keyword evidence="3" id="KW-1185">Reference proteome</keyword>
<feature type="compositionally biased region" description="Basic and acidic residues" evidence="1">
    <location>
        <begin position="279"/>
        <end position="288"/>
    </location>
</feature>
<reference evidence="2" key="2">
    <citation type="submission" date="2025-08" db="UniProtKB">
        <authorList>
            <consortium name="Ensembl"/>
        </authorList>
    </citation>
    <scope>IDENTIFICATION</scope>
</reference>
<dbReference type="AlphaFoldDB" id="H0WU17"/>
<sequence>SMATRGWEELDRGLGSCQAGKDLSVLAEPQEDRVRGTSRLADPSSWPHDTQETMGEGKSADTRPKKIEKEPAARGAPGSGKEKLKAGASPRTAPAPKKTQAASPLQPPPPPPALSEELPWGEVTLNKCLVLASLVALLGSAFQLCHDTVVGEVAVPPPAPELWAPPSLVRKESTSLPPMPTAWAPLPGLPAPQAEARDRPKISRNRKATEKDEEEPGKTAGEDCAPLADRGPKESQRKVEKPRERPRKEERSRKEERPRKERPPASRKANKGNYQPWARDFRDAEHSKRQPWASPHRPSEQHRPLGRQKHITGKGRD</sequence>
<dbReference type="InterPro" id="IPR026178">
    <property type="entry name" value="JSRP1"/>
</dbReference>
<dbReference type="Ensembl" id="ENSOGAT00000006371.2">
    <property type="protein sequence ID" value="ENSOGAP00000005689.2"/>
    <property type="gene ID" value="ENSOGAG00000006368.2"/>
</dbReference>
<dbReference type="OMA" id="QELPWGD"/>
<evidence type="ECO:0000256" key="1">
    <source>
        <dbReference type="SAM" id="MobiDB-lite"/>
    </source>
</evidence>
<dbReference type="Proteomes" id="UP000005225">
    <property type="component" value="Unassembled WGS sequence"/>
</dbReference>